<protein>
    <submittedName>
        <fullName evidence="2">EVE domain-containing protein</fullName>
    </submittedName>
</protein>
<dbReference type="GO" id="GO:0008270">
    <property type="term" value="F:zinc ion binding"/>
    <property type="evidence" value="ECO:0007669"/>
    <property type="project" value="InterPro"/>
</dbReference>
<reference evidence="2 3" key="1">
    <citation type="submission" date="2016-11" db="EMBL/GenBank/DDBJ databases">
        <authorList>
            <person name="Jaros S."/>
            <person name="Januszkiewicz K."/>
            <person name="Wedrychowicz H."/>
        </authorList>
    </citation>
    <scope>NUCLEOTIDE SEQUENCE [LARGE SCALE GENOMIC DNA]</scope>
    <source>
        <strain evidence="2 3">GAS138</strain>
    </source>
</reference>
<dbReference type="EMBL" id="LT670817">
    <property type="protein sequence ID" value="SHI12036.1"/>
    <property type="molecule type" value="Genomic_DNA"/>
</dbReference>
<dbReference type="SMART" id="SM00507">
    <property type="entry name" value="HNHc"/>
    <property type="match status" value="1"/>
</dbReference>
<dbReference type="Pfam" id="PF01878">
    <property type="entry name" value="EVE"/>
    <property type="match status" value="1"/>
</dbReference>
<dbReference type="CDD" id="cd00085">
    <property type="entry name" value="HNHc"/>
    <property type="match status" value="1"/>
</dbReference>
<dbReference type="InterPro" id="IPR002711">
    <property type="entry name" value="HNH"/>
</dbReference>
<dbReference type="GO" id="GO:0004519">
    <property type="term" value="F:endonuclease activity"/>
    <property type="evidence" value="ECO:0007669"/>
    <property type="project" value="InterPro"/>
</dbReference>
<dbReference type="OrthoDB" id="9788621at2"/>
<dbReference type="RefSeq" id="WP_079606417.1">
    <property type="nucleotide sequence ID" value="NZ_LT670817.1"/>
</dbReference>
<dbReference type="InterPro" id="IPR015947">
    <property type="entry name" value="PUA-like_sf"/>
</dbReference>
<evidence type="ECO:0000313" key="3">
    <source>
        <dbReference type="Proteomes" id="UP000189796"/>
    </source>
</evidence>
<dbReference type="Pfam" id="PF01844">
    <property type="entry name" value="HNH"/>
    <property type="match status" value="1"/>
</dbReference>
<organism evidence="2 3">
    <name type="scientific">Bradyrhizobium erythrophlei</name>
    <dbReference type="NCBI Taxonomy" id="1437360"/>
    <lineage>
        <taxon>Bacteria</taxon>
        <taxon>Pseudomonadati</taxon>
        <taxon>Pseudomonadota</taxon>
        <taxon>Alphaproteobacteria</taxon>
        <taxon>Hyphomicrobiales</taxon>
        <taxon>Nitrobacteraceae</taxon>
        <taxon>Bradyrhizobium</taxon>
    </lineage>
</organism>
<dbReference type="InterPro" id="IPR003615">
    <property type="entry name" value="HNH_nuc"/>
</dbReference>
<dbReference type="AlphaFoldDB" id="A0A1M5YJ49"/>
<sequence length="406" mass="44953">MQTWIFQGNPDEYDIDAYLASRPAQVVWLVSRYAKEIDVGDRVYFWRNQGSRKAVPGIIAEGIVTAAPELRGEDPQGIQFWRTEGPRASAPQVRAVMRLVKVATSREVLRRDWCLEDPVLRDLANLKMQAGTNYRLTPEHAARLDALWTRTGRDWTRNESLAGLWAYAQTFGQPVSRLPGSPVATMALTIGRAVSGVYAKVMNFRSLDPRVPGEGMSGAGEADRAVWGEFYDATAALIQTAALRSEFDRVWGGTLTDKPPYAEASATAAITTDEADRLEELMLDQLLAKYEAQTAVQPQRPAIRILSARAYDRNPLVIAIARLRASHCCEVPGCTHPAFETADRVQYTEVHHIVPLAAGGEDTIDNVACLCPSHHREVHLGVRAAELSARLMAIRSEQPPISEQLR</sequence>
<gene>
    <name evidence="2" type="ORF">SAMN05443248_8389</name>
</gene>
<feature type="domain" description="HNH nuclease" evidence="1">
    <location>
        <begin position="317"/>
        <end position="376"/>
    </location>
</feature>
<accession>A0A1M5YJ49</accession>
<proteinExistence type="predicted"/>
<dbReference type="InterPro" id="IPR002740">
    <property type="entry name" value="EVE_domain"/>
</dbReference>
<evidence type="ECO:0000259" key="1">
    <source>
        <dbReference type="SMART" id="SM00507"/>
    </source>
</evidence>
<evidence type="ECO:0000313" key="2">
    <source>
        <dbReference type="EMBL" id="SHI12036.1"/>
    </source>
</evidence>
<dbReference type="Proteomes" id="UP000189796">
    <property type="component" value="Chromosome I"/>
</dbReference>
<name>A0A1M5YJ49_9BRAD</name>
<dbReference type="SUPFAM" id="SSF88697">
    <property type="entry name" value="PUA domain-like"/>
    <property type="match status" value="1"/>
</dbReference>
<dbReference type="GO" id="GO:0003676">
    <property type="term" value="F:nucleic acid binding"/>
    <property type="evidence" value="ECO:0007669"/>
    <property type="project" value="InterPro"/>
</dbReference>
<dbReference type="Gene3D" id="1.10.30.50">
    <property type="match status" value="1"/>
</dbReference>